<proteinExistence type="predicted"/>
<geneLocation type="plasmid" evidence="1 2">
    <name>p8E072658</name>
</geneLocation>
<evidence type="ECO:0000313" key="1">
    <source>
        <dbReference type="EMBL" id="UAA86722.1"/>
    </source>
</evidence>
<organism evidence="1 2">
    <name type="scientific">Acinetobacter baumannii</name>
    <dbReference type="NCBI Taxonomy" id="470"/>
    <lineage>
        <taxon>Bacteria</taxon>
        <taxon>Pseudomonadati</taxon>
        <taxon>Pseudomonadota</taxon>
        <taxon>Gammaproteobacteria</taxon>
        <taxon>Moraxellales</taxon>
        <taxon>Moraxellaceae</taxon>
        <taxon>Acinetobacter</taxon>
        <taxon>Acinetobacter calcoaceticus/baumannii complex</taxon>
    </lineage>
</organism>
<dbReference type="AlphaFoldDB" id="A0A9Q8L2J4"/>
<protein>
    <submittedName>
        <fullName evidence="1">Uncharacterized protein</fullName>
    </submittedName>
</protein>
<dbReference type="Proteomes" id="UP001050565">
    <property type="component" value="Plasmid p8E072658"/>
</dbReference>
<gene>
    <name evidence="1" type="ORF">H2787_17785</name>
</gene>
<keyword evidence="1" id="KW-0614">Plasmid</keyword>
<accession>A0A9Q8L2J4</accession>
<sequence length="86" mass="9753">MSVTVTQQKDIDKVLKKYPDCCSICKDHFDDEDLTYTVFGYDKNQRMQIVSGCCIDEISDVVLLGLCGCYDPNDIQNLMKEHPLVG</sequence>
<dbReference type="EMBL" id="CP061706">
    <property type="protein sequence ID" value="UAA86722.1"/>
    <property type="molecule type" value="Genomic_DNA"/>
</dbReference>
<evidence type="ECO:0000313" key="2">
    <source>
        <dbReference type="Proteomes" id="UP001050565"/>
    </source>
</evidence>
<name>A0A9Q8L2J4_ACIBA</name>
<reference evidence="1" key="1">
    <citation type="submission" date="2020-09" db="EMBL/GenBank/DDBJ databases">
        <title>Acinetobacter baumannii E-072658 complete genome.</title>
        <authorList>
            <person name="Hamidian M."/>
            <person name="Maharjan R."/>
            <person name="Cain A.K."/>
            <person name="Faruga D.N."/>
            <person name="Paulsen I.T."/>
        </authorList>
    </citation>
    <scope>NUCLEOTIDE SEQUENCE</scope>
    <source>
        <strain evidence="1">E-072658</strain>
        <plasmid evidence="1">p8E072658</plasmid>
    </source>
</reference>